<evidence type="ECO:0000313" key="2">
    <source>
        <dbReference type="EMBL" id="RPA74982.1"/>
    </source>
</evidence>
<organism evidence="2 3">
    <name type="scientific">Ascobolus immersus RN42</name>
    <dbReference type="NCBI Taxonomy" id="1160509"/>
    <lineage>
        <taxon>Eukaryota</taxon>
        <taxon>Fungi</taxon>
        <taxon>Dikarya</taxon>
        <taxon>Ascomycota</taxon>
        <taxon>Pezizomycotina</taxon>
        <taxon>Pezizomycetes</taxon>
        <taxon>Pezizales</taxon>
        <taxon>Ascobolaceae</taxon>
        <taxon>Ascobolus</taxon>
    </lineage>
</organism>
<evidence type="ECO:0000313" key="3">
    <source>
        <dbReference type="Proteomes" id="UP000275078"/>
    </source>
</evidence>
<name>A0A3N4HMD2_ASCIM</name>
<evidence type="ECO:0000256" key="1">
    <source>
        <dbReference type="SAM" id="MobiDB-lite"/>
    </source>
</evidence>
<dbReference type="EMBL" id="ML119775">
    <property type="protein sequence ID" value="RPA74982.1"/>
    <property type="molecule type" value="Genomic_DNA"/>
</dbReference>
<feature type="region of interest" description="Disordered" evidence="1">
    <location>
        <begin position="1"/>
        <end position="156"/>
    </location>
</feature>
<feature type="compositionally biased region" description="Basic and acidic residues" evidence="1">
    <location>
        <begin position="49"/>
        <end position="72"/>
    </location>
</feature>
<proteinExistence type="predicted"/>
<sequence>MPGRRPNPFRYRDPFDSTNVHSSSESSDSSGTDEDTEDEDLYWSDPEADCDRASPELETEDHTAPGTREEAVQLHPRRLVTACALNDPQHDSGYIDSQAHTERSNATSATVRVEKHTRSTSESSAMSREPKRRNTGPQAEDSSSKASTSSDSPFLSAIRNPNRMAAWPSFIESQKQSALDVSEEVGAGRTLRPGAWRPLPHAHNVQDKQLIAKFLSENPGSKVDNGGGVISKDFYMQLFSLELLAPKPQGDPNSKKRRPKQAHKPFFKLKLQFEASPETTHQPINKRLVQLFKVFSNFWYWCRPEENCSKCTGSDTSPGTPPLLKFCALALEDRYTKEASLSVPIGKRPNKCVNCQQSASVSSEGKSQRYFCSHQRPPPSPTAIDSSQAPAAALAYTPKTSAAPPNTAIGTLTPSNVVSTSLSGHRPRLKNTALVKSLAATPNYLTATHPEDASGAEVVPQQLPLLESSKMFPHEGRRVVGLQWCDLPCCWECPVKTCSFIERGFNIEKAIQKHIDIELNRHHSEDASVTADELVVLRSFDYATTVAAAIQKPNFFVPCPMRFCHSSVQALGNHGSTGDALKGHFISRSLDWKRQILAHLMKMHRSNFEGVSTVTEAQLRILRKRYTSKQDRDALDCEYQNCRTTFIGMERYFTKMYHEAFELHFFEGDVADMARDPVGFKKELFSKVATARKTG</sequence>
<feature type="region of interest" description="Disordered" evidence="1">
    <location>
        <begin position="370"/>
        <end position="390"/>
    </location>
</feature>
<accession>A0A3N4HMD2</accession>
<dbReference type="AlphaFoldDB" id="A0A3N4HMD2"/>
<protein>
    <submittedName>
        <fullName evidence="2">Uncharacterized protein</fullName>
    </submittedName>
</protein>
<dbReference type="Proteomes" id="UP000275078">
    <property type="component" value="Unassembled WGS sequence"/>
</dbReference>
<reference evidence="2 3" key="1">
    <citation type="journal article" date="2018" name="Nat. Ecol. Evol.">
        <title>Pezizomycetes genomes reveal the molecular basis of ectomycorrhizal truffle lifestyle.</title>
        <authorList>
            <person name="Murat C."/>
            <person name="Payen T."/>
            <person name="Noel B."/>
            <person name="Kuo A."/>
            <person name="Morin E."/>
            <person name="Chen J."/>
            <person name="Kohler A."/>
            <person name="Krizsan K."/>
            <person name="Balestrini R."/>
            <person name="Da Silva C."/>
            <person name="Montanini B."/>
            <person name="Hainaut M."/>
            <person name="Levati E."/>
            <person name="Barry K.W."/>
            <person name="Belfiori B."/>
            <person name="Cichocki N."/>
            <person name="Clum A."/>
            <person name="Dockter R.B."/>
            <person name="Fauchery L."/>
            <person name="Guy J."/>
            <person name="Iotti M."/>
            <person name="Le Tacon F."/>
            <person name="Lindquist E.A."/>
            <person name="Lipzen A."/>
            <person name="Malagnac F."/>
            <person name="Mello A."/>
            <person name="Molinier V."/>
            <person name="Miyauchi S."/>
            <person name="Poulain J."/>
            <person name="Riccioni C."/>
            <person name="Rubini A."/>
            <person name="Sitrit Y."/>
            <person name="Splivallo R."/>
            <person name="Traeger S."/>
            <person name="Wang M."/>
            <person name="Zifcakova L."/>
            <person name="Wipf D."/>
            <person name="Zambonelli A."/>
            <person name="Paolocci F."/>
            <person name="Nowrousian M."/>
            <person name="Ottonello S."/>
            <person name="Baldrian P."/>
            <person name="Spatafora J.W."/>
            <person name="Henrissat B."/>
            <person name="Nagy L.G."/>
            <person name="Aury J.M."/>
            <person name="Wincker P."/>
            <person name="Grigoriev I.V."/>
            <person name="Bonfante P."/>
            <person name="Martin F.M."/>
        </authorList>
    </citation>
    <scope>NUCLEOTIDE SEQUENCE [LARGE SCALE GENOMIC DNA]</scope>
    <source>
        <strain evidence="2 3">RN42</strain>
    </source>
</reference>
<keyword evidence="3" id="KW-1185">Reference proteome</keyword>
<feature type="compositionally biased region" description="Acidic residues" evidence="1">
    <location>
        <begin position="31"/>
        <end position="48"/>
    </location>
</feature>
<gene>
    <name evidence="2" type="ORF">BJ508DRAFT_312400</name>
</gene>